<protein>
    <recommendedName>
        <fullName evidence="11">Dipeptidyl peptidase 3</fullName>
        <ecNumber evidence="11">3.4.14.4</ecNumber>
    </recommendedName>
    <alternativeName>
        <fullName evidence="11">Dipeptidyl aminopeptidase III</fullName>
    </alternativeName>
    <alternativeName>
        <fullName evidence="11">Dipeptidyl peptidase III</fullName>
    </alternativeName>
</protein>
<evidence type="ECO:0000256" key="8">
    <source>
        <dbReference type="ARBA" id="ARBA00022801"/>
    </source>
</evidence>
<dbReference type="GO" id="GO:0008235">
    <property type="term" value="F:metalloexopeptidase activity"/>
    <property type="evidence" value="ECO:0007669"/>
    <property type="project" value="InterPro"/>
</dbReference>
<evidence type="ECO:0000256" key="12">
    <source>
        <dbReference type="PIRSR" id="PIRSR007828-1"/>
    </source>
</evidence>
<dbReference type="InterPro" id="IPR039461">
    <property type="entry name" value="Peptidase_M49"/>
</dbReference>
<comment type="subcellular location">
    <subcellularLocation>
        <location evidence="2">Cytoplasm</location>
    </subcellularLocation>
</comment>
<dbReference type="PANTHER" id="PTHR23422:SF11">
    <property type="entry name" value="DIPEPTIDYL PEPTIDASE 3"/>
    <property type="match status" value="1"/>
</dbReference>
<dbReference type="GO" id="GO:0046872">
    <property type="term" value="F:metal ion binding"/>
    <property type="evidence" value="ECO:0007669"/>
    <property type="project" value="UniProtKB-KW"/>
</dbReference>
<dbReference type="EC" id="3.4.14.4" evidence="11"/>
<reference evidence="14" key="1">
    <citation type="submission" date="2022-07" db="EMBL/GenBank/DDBJ databases">
        <title>Fungi with potential for degradation of polypropylene.</title>
        <authorList>
            <person name="Gostincar C."/>
        </authorList>
    </citation>
    <scope>NUCLEOTIDE SEQUENCE</scope>
    <source>
        <strain evidence="14">EXF-13308</strain>
    </source>
</reference>
<dbReference type="AlphaFoldDB" id="A0AA38RCE1"/>
<evidence type="ECO:0000256" key="4">
    <source>
        <dbReference type="ARBA" id="ARBA00022438"/>
    </source>
</evidence>
<feature type="binding site" evidence="13">
    <location>
        <position position="432"/>
    </location>
    <ligand>
        <name>Zn(2+)</name>
        <dbReference type="ChEBI" id="CHEBI:29105"/>
        <note>catalytic</note>
    </ligand>
</feature>
<comment type="caution">
    <text evidence="14">The sequence shown here is derived from an EMBL/GenBank/DDBJ whole genome shotgun (WGS) entry which is preliminary data.</text>
</comment>
<keyword evidence="8 11" id="KW-0378">Hydrolase</keyword>
<dbReference type="PIRSF" id="PIRSF007828">
    <property type="entry name" value="Dipeptidyl-peptidase_III"/>
    <property type="match status" value="1"/>
</dbReference>
<evidence type="ECO:0000256" key="2">
    <source>
        <dbReference type="ARBA" id="ARBA00004496"/>
    </source>
</evidence>
<evidence type="ECO:0000256" key="6">
    <source>
        <dbReference type="ARBA" id="ARBA00022670"/>
    </source>
</evidence>
<name>A0AA38RCE1_9PEZI</name>
<feature type="binding site" evidence="13">
    <location>
        <position position="491"/>
    </location>
    <ligand>
        <name>Zn(2+)</name>
        <dbReference type="ChEBI" id="CHEBI:29105"/>
        <note>catalytic</note>
    </ligand>
</feature>
<comment type="catalytic activity">
    <reaction evidence="1 11">
        <text>Release of an N-terminal dipeptide from a peptide comprising four or more residues, with broad specificity. Also acts on dipeptidyl 2-naphthylamides.</text>
        <dbReference type="EC" id="3.4.14.4"/>
    </reaction>
</comment>
<evidence type="ECO:0000256" key="10">
    <source>
        <dbReference type="ARBA" id="ARBA00023049"/>
    </source>
</evidence>
<comment type="similarity">
    <text evidence="3 11">Belongs to the peptidase M49 family.</text>
</comment>
<proteinExistence type="inferred from homology"/>
<evidence type="ECO:0000313" key="14">
    <source>
        <dbReference type="EMBL" id="KAJ9144547.1"/>
    </source>
</evidence>
<dbReference type="GO" id="GO:0004177">
    <property type="term" value="F:aminopeptidase activity"/>
    <property type="evidence" value="ECO:0007669"/>
    <property type="project" value="UniProtKB-KW"/>
</dbReference>
<evidence type="ECO:0000256" key="3">
    <source>
        <dbReference type="ARBA" id="ARBA00010200"/>
    </source>
</evidence>
<evidence type="ECO:0000256" key="1">
    <source>
        <dbReference type="ARBA" id="ARBA00001336"/>
    </source>
</evidence>
<evidence type="ECO:0000256" key="5">
    <source>
        <dbReference type="ARBA" id="ARBA00022490"/>
    </source>
</evidence>
<sequence length="684" mass="77170">MAVCDVQVFSLRVGPQFERLATKEKRYAHHLARAAWHGARVILRQVSPESPAIFDFILELYHSCSGQWNDIIGPDVSSDCLRRFLTYAATFLSNIGNYFGSGDQKFIPDVNTTDLQRLANRSPQLSKLYDQISASIGTIPPFSLGYPSESTQSSYYPGILITEEEITVVSKVLEQNSIFPENTRLCKATNGVDYEVLLASVQVQDSGNAQAIPLPNGKGSVRLVRGDHSSHLKQVCAELSEAIKYAANDLQRNFLAAYIESFQTGSLDTYRVSQRTWVRDKGPRVENIFGFVEPYRDPHGIRAEFEGLVAIADDEETRLLARLVEHSAKFIRRLPWAAAETDGRGPFEKNLFEPPDFSSIHSIAYCSSIIFPGINLPNYNDIRQEDGFKNVIIANRMIAESQAIQYPFIDASEAEQFKNHKFPAYYWWVVLHELLGHGTGKMMIEIEDGNYNFDIENKPINPIDGEPIRSWYKPGQTWTGQFADLSTTVDECRAELVGAYLMDDLELLELFGFTKTSVIRAEDLTYNLYQQLGVDGLRGLSNFNVDSGKWGQAHSRAHFAILKCLLLDGDGVVTVKHDKANQSLTVRVDQSKIRTCGKQALGRMLLRLHIYRCTADVEACRNYYEGLSRVDGDYIEWRETVLANKPPPLIFVHANTFLEGDNVTLKEYEPTVEGIIESWAERRV</sequence>
<keyword evidence="5 11" id="KW-0963">Cytoplasm</keyword>
<dbReference type="GO" id="GO:0008239">
    <property type="term" value="F:dipeptidyl-peptidase activity"/>
    <property type="evidence" value="ECO:0007669"/>
    <property type="project" value="UniProtKB-UniRule"/>
</dbReference>
<dbReference type="EMBL" id="JANBVO010000016">
    <property type="protein sequence ID" value="KAJ9144547.1"/>
    <property type="molecule type" value="Genomic_DNA"/>
</dbReference>
<dbReference type="InterPro" id="IPR005317">
    <property type="entry name" value="Dipeptidyl-peptase3"/>
</dbReference>
<organism evidence="14 15">
    <name type="scientific">Pleurostoma richardsiae</name>
    <dbReference type="NCBI Taxonomy" id="41990"/>
    <lineage>
        <taxon>Eukaryota</taxon>
        <taxon>Fungi</taxon>
        <taxon>Dikarya</taxon>
        <taxon>Ascomycota</taxon>
        <taxon>Pezizomycotina</taxon>
        <taxon>Sordariomycetes</taxon>
        <taxon>Sordariomycetidae</taxon>
        <taxon>Calosphaeriales</taxon>
        <taxon>Pleurostomataceae</taxon>
        <taxon>Pleurostoma</taxon>
    </lineage>
</organism>
<dbReference type="Gene3D" id="3.30.540.30">
    <property type="match status" value="2"/>
</dbReference>
<evidence type="ECO:0000313" key="15">
    <source>
        <dbReference type="Proteomes" id="UP001174694"/>
    </source>
</evidence>
<gene>
    <name evidence="14" type="ORF">NKR23_g5758</name>
</gene>
<dbReference type="GO" id="GO:0005737">
    <property type="term" value="C:cytoplasm"/>
    <property type="evidence" value="ECO:0007669"/>
    <property type="project" value="UniProtKB-SubCell"/>
</dbReference>
<feature type="active site" evidence="12">
    <location>
        <position position="433"/>
    </location>
</feature>
<keyword evidence="10 11" id="KW-0482">Metalloprotease</keyword>
<comment type="cofactor">
    <cofactor evidence="11 13">
        <name>Zn(2+)</name>
        <dbReference type="ChEBI" id="CHEBI:29105"/>
    </cofactor>
    <text evidence="11 13">Binds 1 zinc ion per subunit.</text>
</comment>
<keyword evidence="9 11" id="KW-0862">Zinc</keyword>
<keyword evidence="15" id="KW-1185">Reference proteome</keyword>
<dbReference type="PANTHER" id="PTHR23422">
    <property type="entry name" value="DIPEPTIDYL PEPTIDASE III-RELATED"/>
    <property type="match status" value="1"/>
</dbReference>
<evidence type="ECO:0000256" key="7">
    <source>
        <dbReference type="ARBA" id="ARBA00022723"/>
    </source>
</evidence>
<evidence type="ECO:0000256" key="13">
    <source>
        <dbReference type="PIRSR" id="PIRSR007828-2"/>
    </source>
</evidence>
<evidence type="ECO:0000256" key="11">
    <source>
        <dbReference type="PIRNR" id="PIRNR007828"/>
    </source>
</evidence>
<dbReference type="Proteomes" id="UP001174694">
    <property type="component" value="Unassembled WGS sequence"/>
</dbReference>
<feature type="binding site" evidence="13">
    <location>
        <position position="437"/>
    </location>
    <ligand>
        <name>Zn(2+)</name>
        <dbReference type="ChEBI" id="CHEBI:29105"/>
        <note>catalytic</note>
    </ligand>
</feature>
<dbReference type="GO" id="GO:0006508">
    <property type="term" value="P:proteolysis"/>
    <property type="evidence" value="ECO:0007669"/>
    <property type="project" value="UniProtKB-KW"/>
</dbReference>
<keyword evidence="6 11" id="KW-0645">Protease</keyword>
<keyword evidence="4 11" id="KW-0031">Aminopeptidase</keyword>
<keyword evidence="7 11" id="KW-0479">Metal-binding</keyword>
<dbReference type="Pfam" id="PF03571">
    <property type="entry name" value="Peptidase_M49"/>
    <property type="match status" value="1"/>
</dbReference>
<evidence type="ECO:0000256" key="9">
    <source>
        <dbReference type="ARBA" id="ARBA00022833"/>
    </source>
</evidence>
<accession>A0AA38RCE1</accession>